<organism evidence="7 8">
    <name type="scientific">Polypedilum vanderplanki</name>
    <name type="common">Sleeping chironomid midge</name>
    <dbReference type="NCBI Taxonomy" id="319348"/>
    <lineage>
        <taxon>Eukaryota</taxon>
        <taxon>Metazoa</taxon>
        <taxon>Ecdysozoa</taxon>
        <taxon>Arthropoda</taxon>
        <taxon>Hexapoda</taxon>
        <taxon>Insecta</taxon>
        <taxon>Pterygota</taxon>
        <taxon>Neoptera</taxon>
        <taxon>Endopterygota</taxon>
        <taxon>Diptera</taxon>
        <taxon>Nematocera</taxon>
        <taxon>Chironomoidea</taxon>
        <taxon>Chironomidae</taxon>
        <taxon>Chironominae</taxon>
        <taxon>Polypedilum</taxon>
        <taxon>Polypedilum</taxon>
    </lineage>
</organism>
<dbReference type="GO" id="GO:0007189">
    <property type="term" value="P:adenylate cyclase-activating G protein-coupled receptor signaling pathway"/>
    <property type="evidence" value="ECO:0007669"/>
    <property type="project" value="TreeGrafter"/>
</dbReference>
<dbReference type="Gene3D" id="2.60.40.10">
    <property type="entry name" value="Immunoglobulins"/>
    <property type="match status" value="2"/>
</dbReference>
<feature type="transmembrane region" description="Helical" evidence="3">
    <location>
        <begin position="1005"/>
        <end position="1023"/>
    </location>
</feature>
<keyword evidence="3" id="KW-0472">Membrane</keyword>
<feature type="transmembrane region" description="Helical" evidence="3">
    <location>
        <begin position="1043"/>
        <end position="1068"/>
    </location>
</feature>
<dbReference type="InterPro" id="IPR036179">
    <property type="entry name" value="Ig-like_dom_sf"/>
</dbReference>
<feature type="compositionally biased region" description="Polar residues" evidence="2">
    <location>
        <begin position="1385"/>
        <end position="1396"/>
    </location>
</feature>
<evidence type="ECO:0000259" key="5">
    <source>
        <dbReference type="PROSITE" id="PS50227"/>
    </source>
</evidence>
<dbReference type="Pfam" id="PF13927">
    <property type="entry name" value="Ig_3"/>
    <property type="match status" value="2"/>
</dbReference>
<gene>
    <name evidence="7" type="ORF">PVAND_012018</name>
</gene>
<dbReference type="Proteomes" id="UP001107558">
    <property type="component" value="Chromosome 1"/>
</dbReference>
<evidence type="ECO:0000313" key="8">
    <source>
        <dbReference type="Proteomes" id="UP001107558"/>
    </source>
</evidence>
<dbReference type="PANTHER" id="PTHR45813">
    <property type="entry name" value="IG-LIKE DOMAIN-CONTAINING PROTEIN"/>
    <property type="match status" value="1"/>
</dbReference>
<comment type="caution">
    <text evidence="7">The sequence shown here is derived from an EMBL/GenBank/DDBJ whole genome shotgun (WGS) entry which is preliminary data.</text>
</comment>
<keyword evidence="3" id="KW-1133">Transmembrane helix</keyword>
<dbReference type="InterPro" id="IPR051587">
    <property type="entry name" value="Adhesion_GPCR"/>
</dbReference>
<protein>
    <submittedName>
        <fullName evidence="7">Uncharacterized protein</fullName>
    </submittedName>
</protein>
<sequence>MRILHKSVMSYYCHCYDGYSGVDCSIGPLCTNNKKYCENGGVCKHVGDLNVKCLCPYAYRGNKCETHEFLNDENECNLSSKDSTTSDDSIDYALCSNKCLNDLNNIELCSCHQNNEIGRGRVRYEVALRLGNATIITSDDSSNDGKKKLNPHFAALLEKYISRFLRNSNISRINDLEIFSKTSSENDLTFHFFGVEGDSIRVREAINRMVEKGRIGNFSLVSTYYALHQEPSLLLQSLVASQKSPLREGDDLVLKCTAQGSAETKFNWFKNGFLLNATRSIRKFSIQRKFDEGSYTVVSVMRLNSTEQHDSGHYTCQASDWGLEICKSIKIEVLAPPSIRLEPPSVTMFRGESMRIRCIATQQNPTSERIGYSWTKNNALFHSDPQFEMWEDLYPDGSILTIQNIHKSATYLCTISNSLAPVSASIHVNIVDLELMSICEENLSYGIKWPATASGPPVLHDCPIGYSGIAQRYCEQQDYNKSEWLMPDFSDCINQKLLRISTEFKEITYGLQKTNASTLLRSCLEYVMNYYHRFLPGEGGYLLDLLQNIYEYSHQMDDNVEKEISSDVTLKIIDMILVNETSLNKETQVKKLQDLVQLVTINRESASFVLPSVVANPKSISSSAASISPIRQLKSLQIFKANIKTVPFSYQIYGDQLFSNQLYLSIDSNTMLTEATSNGSLTISIVTYKNLTYFLPKMYFSRNSYGTDINYIPASKIISSWLFYTNHTSKTTYLNLPLNSAHVEIIFHHENTPNNEWIPMCGYDSKATYDPSWRTDLCITENLMDNITRCICPISGTFVVLFVKKSFNVSLMKPPSVPMIVVICCGCCFLQSTIAFVILLPNIYIRRCYISINFAIMQFCLSISAMMSFIILGLLKFLPQEWYGLLSSSFAAILLLSSSTLVAIVLIIQSELEIETSSIYASMVKLANDNSIGGGSASDVGKMKKMSIKTSTTTTTPSPDGSDVLSEHHNYQASGDMTLHKSQQQRNAAMKFSNLSSTNRGIKSAIGLSWLLPILCAMCIPMIHKIMGHRSNEWWLEIASSDFIIFAITEILLVSLFMLLFITLLKHLIYLTRKYEKANTTLKKRINLLNRIAVLFIINFMSHTFYLIYLNTKENIFCYLFSISSILLGLMIILCFVIKVENYTVAETTSSSTKSSMKNSIDDFCTTTINNSLNFYQDMEKDNKSVPLRVFSNTMSNFPIDTKNSSSTTTTSIMQQQQQQQISQPSSAHRHPIHSRLTDIQMCSNDIIDLSSTQARPYELTKINSNMIYDVNNVISQPSNKSIVNNLDILKGISKDSIIGIRDNSLEMKKQLISPPIITLTNSDGMRASDSLVIDSVPDPDGMYTAISNDLDYLLNRTQEVPIVATVSTSHQHSQLPPPPPPVAFSNNPPQSTKSQPAVLLQHDVIIEESEHEVDS</sequence>
<feature type="transmembrane region" description="Helical" evidence="3">
    <location>
        <begin position="852"/>
        <end position="875"/>
    </location>
</feature>
<feature type="domain" description="Ig-like" evidence="6">
    <location>
        <begin position="337"/>
        <end position="429"/>
    </location>
</feature>
<dbReference type="SMART" id="SM00408">
    <property type="entry name" value="IGc2"/>
    <property type="match status" value="2"/>
</dbReference>
<evidence type="ECO:0000259" key="4">
    <source>
        <dbReference type="PROSITE" id="PS50026"/>
    </source>
</evidence>
<dbReference type="OrthoDB" id="7790982at2759"/>
<feature type="domain" description="EGF-like" evidence="4">
    <location>
        <begin position="26"/>
        <end position="65"/>
    </location>
</feature>
<feature type="region of interest" description="Disordered" evidence="2">
    <location>
        <begin position="1368"/>
        <end position="1397"/>
    </location>
</feature>
<dbReference type="PROSITE" id="PS00022">
    <property type="entry name" value="EGF_1"/>
    <property type="match status" value="2"/>
</dbReference>
<evidence type="ECO:0000256" key="3">
    <source>
        <dbReference type="SAM" id="Phobius"/>
    </source>
</evidence>
<name>A0A9J6CM19_POLVA</name>
<dbReference type="InterPro" id="IPR003598">
    <property type="entry name" value="Ig_sub2"/>
</dbReference>
<dbReference type="Gene3D" id="4.10.1240.10">
    <property type="entry name" value="GPCR, family 2, extracellular hormone receptor domain"/>
    <property type="match status" value="1"/>
</dbReference>
<dbReference type="SUPFAM" id="SSF48726">
    <property type="entry name" value="Immunoglobulin"/>
    <property type="match status" value="2"/>
</dbReference>
<dbReference type="PROSITE" id="PS50026">
    <property type="entry name" value="EGF_3"/>
    <property type="match status" value="1"/>
</dbReference>
<dbReference type="PROSITE" id="PS50835">
    <property type="entry name" value="IG_LIKE"/>
    <property type="match status" value="2"/>
</dbReference>
<feature type="transmembrane region" description="Helical" evidence="3">
    <location>
        <begin position="1088"/>
        <end position="1110"/>
    </location>
</feature>
<proteinExistence type="predicted"/>
<evidence type="ECO:0000259" key="6">
    <source>
        <dbReference type="PROSITE" id="PS50835"/>
    </source>
</evidence>
<dbReference type="Gene3D" id="1.20.1070.10">
    <property type="entry name" value="Rhodopsin 7-helix transmembrane proteins"/>
    <property type="match status" value="1"/>
</dbReference>
<dbReference type="GO" id="GO:0004930">
    <property type="term" value="F:G protein-coupled receptor activity"/>
    <property type="evidence" value="ECO:0007669"/>
    <property type="project" value="InterPro"/>
</dbReference>
<keyword evidence="3" id="KW-0812">Transmembrane</keyword>
<feature type="transmembrane region" description="Helical" evidence="3">
    <location>
        <begin position="887"/>
        <end position="908"/>
    </location>
</feature>
<evidence type="ECO:0000313" key="7">
    <source>
        <dbReference type="EMBL" id="KAG5682683.1"/>
    </source>
</evidence>
<comment type="caution">
    <text evidence="1">Lacks conserved residue(s) required for the propagation of feature annotation.</text>
</comment>
<dbReference type="InterPro" id="IPR007110">
    <property type="entry name" value="Ig-like_dom"/>
</dbReference>
<feature type="transmembrane region" description="Helical" evidence="3">
    <location>
        <begin position="1116"/>
        <end position="1138"/>
    </location>
</feature>
<reference evidence="7" key="1">
    <citation type="submission" date="2021-03" db="EMBL/GenBank/DDBJ databases">
        <title>Chromosome level genome of the anhydrobiotic midge Polypedilum vanderplanki.</title>
        <authorList>
            <person name="Yoshida Y."/>
            <person name="Kikawada T."/>
            <person name="Gusev O."/>
        </authorList>
    </citation>
    <scope>NUCLEOTIDE SEQUENCE</scope>
    <source>
        <strain evidence="7">NIAS01</strain>
        <tissue evidence="7">Whole body or cell culture</tissue>
    </source>
</reference>
<keyword evidence="1" id="KW-0245">EGF-like domain</keyword>
<feature type="compositionally biased region" description="Low complexity" evidence="2">
    <location>
        <begin position="1205"/>
        <end position="1227"/>
    </location>
</feature>
<evidence type="ECO:0000256" key="1">
    <source>
        <dbReference type="PROSITE-ProRule" id="PRU00076"/>
    </source>
</evidence>
<feature type="disulfide bond" evidence="1">
    <location>
        <begin position="55"/>
        <end position="64"/>
    </location>
</feature>
<dbReference type="InterPro" id="IPR000742">
    <property type="entry name" value="EGF"/>
</dbReference>
<feature type="domain" description="G-protein coupled receptors family 2 profile 1" evidence="5">
    <location>
        <begin position="439"/>
        <end position="496"/>
    </location>
</feature>
<dbReference type="Gene3D" id="2.10.25.10">
    <property type="entry name" value="Laminin"/>
    <property type="match status" value="1"/>
</dbReference>
<dbReference type="InterPro" id="IPR001879">
    <property type="entry name" value="GPCR_2_extracellular_dom"/>
</dbReference>
<dbReference type="GO" id="GO:0016020">
    <property type="term" value="C:membrane"/>
    <property type="evidence" value="ECO:0007669"/>
    <property type="project" value="InterPro"/>
</dbReference>
<dbReference type="EMBL" id="JADBJN010000001">
    <property type="protein sequence ID" value="KAG5682683.1"/>
    <property type="molecule type" value="Genomic_DNA"/>
</dbReference>
<dbReference type="PROSITE" id="PS01186">
    <property type="entry name" value="EGF_2"/>
    <property type="match status" value="1"/>
</dbReference>
<dbReference type="InterPro" id="IPR003599">
    <property type="entry name" value="Ig_sub"/>
</dbReference>
<dbReference type="SUPFAM" id="SSF57196">
    <property type="entry name" value="EGF/Laminin"/>
    <property type="match status" value="1"/>
</dbReference>
<dbReference type="InterPro" id="IPR036445">
    <property type="entry name" value="GPCR_2_extracell_dom_sf"/>
</dbReference>
<evidence type="ECO:0000256" key="2">
    <source>
        <dbReference type="SAM" id="MobiDB-lite"/>
    </source>
</evidence>
<dbReference type="PANTHER" id="PTHR45813:SF8">
    <property type="entry name" value="IG-LIKE DOMAIN-CONTAINING PROTEIN"/>
    <property type="match status" value="1"/>
</dbReference>
<dbReference type="PROSITE" id="PS50227">
    <property type="entry name" value="G_PROTEIN_RECEP_F2_3"/>
    <property type="match status" value="1"/>
</dbReference>
<dbReference type="InterPro" id="IPR013783">
    <property type="entry name" value="Ig-like_fold"/>
</dbReference>
<feature type="transmembrane region" description="Helical" evidence="3">
    <location>
        <begin position="817"/>
        <end position="840"/>
    </location>
</feature>
<keyword evidence="8" id="KW-1185">Reference proteome</keyword>
<feature type="domain" description="Ig-like" evidence="6">
    <location>
        <begin position="231"/>
        <end position="320"/>
    </location>
</feature>
<accession>A0A9J6CM19</accession>
<dbReference type="SMART" id="SM00409">
    <property type="entry name" value="IG"/>
    <property type="match status" value="2"/>
</dbReference>
<keyword evidence="1" id="KW-1015">Disulfide bond</keyword>
<feature type="region of interest" description="Disordered" evidence="2">
    <location>
        <begin position="1199"/>
        <end position="1233"/>
    </location>
</feature>